<evidence type="ECO:0000259" key="8">
    <source>
        <dbReference type="Pfam" id="PF09335"/>
    </source>
</evidence>
<gene>
    <name evidence="9" type="ORF">EDD35_4403</name>
</gene>
<dbReference type="GeneID" id="301845736"/>
<feature type="transmembrane region" description="Helical" evidence="7">
    <location>
        <begin position="94"/>
        <end position="114"/>
    </location>
</feature>
<dbReference type="Pfam" id="PF09335">
    <property type="entry name" value="VTT_dom"/>
    <property type="match status" value="1"/>
</dbReference>
<evidence type="ECO:0000256" key="6">
    <source>
        <dbReference type="ARBA" id="ARBA00023136"/>
    </source>
</evidence>
<dbReference type="EMBL" id="RKHY01000001">
    <property type="protein sequence ID" value="ROS42024.1"/>
    <property type="molecule type" value="Genomic_DNA"/>
</dbReference>
<keyword evidence="3 7" id="KW-1003">Cell membrane</keyword>
<evidence type="ECO:0000256" key="3">
    <source>
        <dbReference type="ARBA" id="ARBA00022475"/>
    </source>
</evidence>
<evidence type="ECO:0000256" key="4">
    <source>
        <dbReference type="ARBA" id="ARBA00022692"/>
    </source>
</evidence>
<reference evidence="9 10" key="1">
    <citation type="submission" date="2018-11" db="EMBL/GenBank/DDBJ databases">
        <title>Sequencing the genomes of 1000 actinobacteria strains.</title>
        <authorList>
            <person name="Klenk H.-P."/>
        </authorList>
    </citation>
    <scope>NUCLEOTIDE SEQUENCE [LARGE SCALE GENOMIC DNA]</scope>
    <source>
        <strain evidence="9 10">DSM 44348</strain>
    </source>
</reference>
<keyword evidence="6 7" id="KW-0472">Membrane</keyword>
<comment type="similarity">
    <text evidence="2 7">Belongs to the DedA family.</text>
</comment>
<feature type="transmembrane region" description="Helical" evidence="7">
    <location>
        <begin position="12"/>
        <end position="33"/>
    </location>
</feature>
<protein>
    <submittedName>
        <fullName evidence="9">Membrane protein DedA with SNARE-associated domain</fullName>
    </submittedName>
</protein>
<evidence type="ECO:0000256" key="5">
    <source>
        <dbReference type="ARBA" id="ARBA00022989"/>
    </source>
</evidence>
<dbReference type="RefSeq" id="WP_027934026.1">
    <property type="nucleotide sequence ID" value="NZ_CBDRBK010000009.1"/>
</dbReference>
<feature type="transmembrane region" description="Helical" evidence="7">
    <location>
        <begin position="126"/>
        <end position="147"/>
    </location>
</feature>
<accession>A0A3N2GZE1</accession>
<keyword evidence="4 7" id="KW-0812">Transmembrane</keyword>
<dbReference type="InterPro" id="IPR032818">
    <property type="entry name" value="DedA-like"/>
</dbReference>
<dbReference type="AlphaFoldDB" id="A0A3N2GZE1"/>
<feature type="transmembrane region" description="Helical" evidence="7">
    <location>
        <begin position="53"/>
        <end position="73"/>
    </location>
</feature>
<dbReference type="InterPro" id="IPR032816">
    <property type="entry name" value="VTT_dom"/>
</dbReference>
<comment type="subcellular location">
    <subcellularLocation>
        <location evidence="1 7">Cell membrane</location>
        <topology evidence="1 7">Multi-pass membrane protein</topology>
    </subcellularLocation>
</comment>
<dbReference type="PANTHER" id="PTHR30353:SF15">
    <property type="entry name" value="INNER MEMBRANE PROTEIN YABI"/>
    <property type="match status" value="1"/>
</dbReference>
<keyword evidence="5 7" id="KW-1133">Transmembrane helix</keyword>
<dbReference type="PANTHER" id="PTHR30353">
    <property type="entry name" value="INNER MEMBRANE PROTEIN DEDA-RELATED"/>
    <property type="match status" value="1"/>
</dbReference>
<dbReference type="GO" id="GO:0005886">
    <property type="term" value="C:plasma membrane"/>
    <property type="evidence" value="ECO:0007669"/>
    <property type="project" value="UniProtKB-SubCell"/>
</dbReference>
<organism evidence="9 10">
    <name type="scientific">Amycolatopsis thermoflava</name>
    <dbReference type="NCBI Taxonomy" id="84480"/>
    <lineage>
        <taxon>Bacteria</taxon>
        <taxon>Bacillati</taxon>
        <taxon>Actinomycetota</taxon>
        <taxon>Actinomycetes</taxon>
        <taxon>Pseudonocardiales</taxon>
        <taxon>Pseudonocardiaceae</taxon>
        <taxon>Amycolatopsis</taxon>
        <taxon>Amycolatopsis methanolica group</taxon>
    </lineage>
</organism>
<evidence type="ECO:0000256" key="7">
    <source>
        <dbReference type="RuleBase" id="RU367016"/>
    </source>
</evidence>
<dbReference type="Proteomes" id="UP000274843">
    <property type="component" value="Unassembled WGS sequence"/>
</dbReference>
<evidence type="ECO:0000313" key="9">
    <source>
        <dbReference type="EMBL" id="ROS42024.1"/>
    </source>
</evidence>
<feature type="domain" description="VTT" evidence="8">
    <location>
        <begin position="34"/>
        <end position="148"/>
    </location>
</feature>
<evidence type="ECO:0000256" key="1">
    <source>
        <dbReference type="ARBA" id="ARBA00004651"/>
    </source>
</evidence>
<evidence type="ECO:0000256" key="2">
    <source>
        <dbReference type="ARBA" id="ARBA00010792"/>
    </source>
</evidence>
<name>A0A3N2GZE1_9PSEU</name>
<comment type="caution">
    <text evidence="9">The sequence shown here is derived from an EMBL/GenBank/DDBJ whole genome shotgun (WGS) entry which is preliminary data.</text>
</comment>
<evidence type="ECO:0000313" key="10">
    <source>
        <dbReference type="Proteomes" id="UP000274843"/>
    </source>
</evidence>
<keyword evidence="10" id="KW-1185">Reference proteome</keyword>
<proteinExistence type="inferred from homology"/>
<sequence length="156" mass="16223">MIDAIATLPPALVYLVAAAVIAAETALLPGIVLPTLSTLLLVGFLAGQGTVNLWLAMAVVAAAAVFGDQLAYLEGRRLGRRIRSARWRRVESRIARYGVVAVFAARFLAGARTLMPRVAGAAAVPYPRFLVVSMTAAVVWVVAALLVGKAGGSLIG</sequence>